<dbReference type="AlphaFoldDB" id="A0AAF0QKN7"/>
<protein>
    <submittedName>
        <fullName evidence="1">Uncharacterized protein</fullName>
    </submittedName>
</protein>
<dbReference type="EMBL" id="CP133615">
    <property type="protein sequence ID" value="WMV24883.1"/>
    <property type="molecule type" value="Genomic_DNA"/>
</dbReference>
<keyword evidence="2" id="KW-1185">Reference proteome</keyword>
<evidence type="ECO:0000313" key="1">
    <source>
        <dbReference type="EMBL" id="WMV24883.1"/>
    </source>
</evidence>
<gene>
    <name evidence="1" type="ORF">MTR67_018268</name>
</gene>
<reference evidence="1" key="1">
    <citation type="submission" date="2023-08" db="EMBL/GenBank/DDBJ databases">
        <title>A de novo genome assembly of Solanum verrucosum Schlechtendal, a Mexican diploid species geographically isolated from the other diploid A-genome species in potato relatives.</title>
        <authorList>
            <person name="Hosaka K."/>
        </authorList>
    </citation>
    <scope>NUCLEOTIDE SEQUENCE</scope>
    <source>
        <tissue evidence="1">Young leaves</tissue>
    </source>
</reference>
<organism evidence="1 2">
    <name type="scientific">Solanum verrucosum</name>
    <dbReference type="NCBI Taxonomy" id="315347"/>
    <lineage>
        <taxon>Eukaryota</taxon>
        <taxon>Viridiplantae</taxon>
        <taxon>Streptophyta</taxon>
        <taxon>Embryophyta</taxon>
        <taxon>Tracheophyta</taxon>
        <taxon>Spermatophyta</taxon>
        <taxon>Magnoliopsida</taxon>
        <taxon>eudicotyledons</taxon>
        <taxon>Gunneridae</taxon>
        <taxon>Pentapetalae</taxon>
        <taxon>asterids</taxon>
        <taxon>lamiids</taxon>
        <taxon>Solanales</taxon>
        <taxon>Solanaceae</taxon>
        <taxon>Solanoideae</taxon>
        <taxon>Solaneae</taxon>
        <taxon>Solanum</taxon>
    </lineage>
</organism>
<name>A0AAF0QKN7_SOLVR</name>
<accession>A0AAF0QKN7</accession>
<proteinExistence type="predicted"/>
<sequence>MFKACVFNFKGNWDDHQPLIEFAYNNSDHSSIGPELVHKAMENVLLIRERLETTQSRQKSYAEVRRRDLEIENFTHEG</sequence>
<dbReference type="Proteomes" id="UP001234989">
    <property type="component" value="Chromosome 4"/>
</dbReference>
<evidence type="ECO:0000313" key="2">
    <source>
        <dbReference type="Proteomes" id="UP001234989"/>
    </source>
</evidence>